<dbReference type="SUPFAM" id="SSF55729">
    <property type="entry name" value="Acyl-CoA N-acyltransferases (Nat)"/>
    <property type="match status" value="1"/>
</dbReference>
<dbReference type="Pfam" id="PF00583">
    <property type="entry name" value="Acetyltransf_1"/>
    <property type="match status" value="1"/>
</dbReference>
<accession>A0ABY5C1A1</accession>
<proteinExistence type="predicted"/>
<organism evidence="4 5">
    <name type="scientific">Fructobacillus americanaquae</name>
    <dbReference type="NCBI Taxonomy" id="2940302"/>
    <lineage>
        <taxon>Bacteria</taxon>
        <taxon>Bacillati</taxon>
        <taxon>Bacillota</taxon>
        <taxon>Bacilli</taxon>
        <taxon>Lactobacillales</taxon>
        <taxon>Lactobacillaceae</taxon>
        <taxon>Fructobacillus</taxon>
    </lineage>
</organism>
<dbReference type="InterPro" id="IPR050832">
    <property type="entry name" value="Bact_Acetyltransf"/>
</dbReference>
<dbReference type="RefSeq" id="WP_252773948.1">
    <property type="nucleotide sequence ID" value="NZ_CP097122.1"/>
</dbReference>
<evidence type="ECO:0000259" key="3">
    <source>
        <dbReference type="PROSITE" id="PS51186"/>
    </source>
</evidence>
<dbReference type="EMBL" id="CP097122">
    <property type="protein sequence ID" value="USS92147.1"/>
    <property type="molecule type" value="Genomic_DNA"/>
</dbReference>
<reference evidence="4" key="1">
    <citation type="submission" date="2022-05" db="EMBL/GenBank/DDBJ databases">
        <authorList>
            <person name="Oliphant S.A."/>
            <person name="Watson-Haigh N.S."/>
            <person name="Sumby K.M."/>
            <person name="Gardner J.M."/>
            <person name="Jiranek V."/>
        </authorList>
    </citation>
    <scope>NUCLEOTIDE SEQUENCE</scope>
    <source>
        <strain evidence="4">KI3_B9</strain>
    </source>
</reference>
<name>A0ABY5C1A1_9LACO</name>
<evidence type="ECO:0000313" key="5">
    <source>
        <dbReference type="Proteomes" id="UP001056093"/>
    </source>
</evidence>
<dbReference type="InterPro" id="IPR000182">
    <property type="entry name" value="GNAT_dom"/>
</dbReference>
<keyword evidence="2" id="KW-0012">Acyltransferase</keyword>
<dbReference type="PROSITE" id="PS51186">
    <property type="entry name" value="GNAT"/>
    <property type="match status" value="1"/>
</dbReference>
<keyword evidence="5" id="KW-1185">Reference proteome</keyword>
<dbReference type="PANTHER" id="PTHR43877">
    <property type="entry name" value="AMINOALKYLPHOSPHONATE N-ACETYLTRANSFERASE-RELATED-RELATED"/>
    <property type="match status" value="1"/>
</dbReference>
<gene>
    <name evidence="4" type="ORF">M3M36_00585</name>
</gene>
<protein>
    <submittedName>
        <fullName evidence="4">GNAT family N-acetyltransferase</fullName>
    </submittedName>
</protein>
<evidence type="ECO:0000256" key="2">
    <source>
        <dbReference type="ARBA" id="ARBA00023315"/>
    </source>
</evidence>
<dbReference type="Proteomes" id="UP001056093">
    <property type="component" value="Chromosome"/>
</dbReference>
<dbReference type="Gene3D" id="3.40.630.30">
    <property type="match status" value="1"/>
</dbReference>
<keyword evidence="1" id="KW-0808">Transferase</keyword>
<sequence length="149" mass="17256">MTEKFFIREATLFDLDAIHRLNTNELGYDYQIEKAKNQLVQLLEDQRHHLLAVAEDSHHQVLGYLHAEVYQEIYADPALNILALAVNRLAQGQGIGTALVVWLEEAGKSRNIWTIRLNSGANRQEAHAFYRRLGFEEIKTQKKFVRVNR</sequence>
<evidence type="ECO:0000256" key="1">
    <source>
        <dbReference type="ARBA" id="ARBA00022679"/>
    </source>
</evidence>
<dbReference type="InterPro" id="IPR016181">
    <property type="entry name" value="Acyl_CoA_acyltransferase"/>
</dbReference>
<evidence type="ECO:0000313" key="4">
    <source>
        <dbReference type="EMBL" id="USS92147.1"/>
    </source>
</evidence>
<dbReference type="CDD" id="cd04301">
    <property type="entry name" value="NAT_SF"/>
    <property type="match status" value="1"/>
</dbReference>
<feature type="domain" description="N-acetyltransferase" evidence="3">
    <location>
        <begin position="5"/>
        <end position="149"/>
    </location>
</feature>